<evidence type="ECO:0000256" key="2">
    <source>
        <dbReference type="ARBA" id="ARBA00002035"/>
    </source>
</evidence>
<dbReference type="EC" id="1.14.11.2" evidence="5"/>
<evidence type="ECO:0000256" key="8">
    <source>
        <dbReference type="ARBA" id="ARBA00022896"/>
    </source>
</evidence>
<dbReference type="Pfam" id="PF13640">
    <property type="entry name" value="2OG-FeII_Oxy_3"/>
    <property type="match status" value="1"/>
</dbReference>
<comment type="caution">
    <text evidence="16">The sequence shown here is derived from an EMBL/GenBank/DDBJ whole genome shotgun (WGS) entry which is preliminary data.</text>
</comment>
<dbReference type="InterPro" id="IPR005123">
    <property type="entry name" value="Oxoglu/Fe-dep_dioxygenase_dom"/>
</dbReference>
<dbReference type="InterPro" id="IPR006620">
    <property type="entry name" value="Pro_4_hyd_alph"/>
</dbReference>
<evidence type="ECO:0000256" key="9">
    <source>
        <dbReference type="ARBA" id="ARBA00022964"/>
    </source>
</evidence>
<keyword evidence="10" id="KW-0560">Oxidoreductase</keyword>
<dbReference type="PROSITE" id="PS51471">
    <property type="entry name" value="FE2OG_OXY"/>
    <property type="match status" value="1"/>
</dbReference>
<evidence type="ECO:0000256" key="11">
    <source>
        <dbReference type="ARBA" id="ARBA00023004"/>
    </source>
</evidence>
<keyword evidence="14" id="KW-0732">Signal</keyword>
<dbReference type="InterPro" id="IPR044862">
    <property type="entry name" value="Pro_4_hyd_alph_FE2OG_OXY"/>
</dbReference>
<evidence type="ECO:0000259" key="15">
    <source>
        <dbReference type="PROSITE" id="PS51471"/>
    </source>
</evidence>
<keyword evidence="17" id="KW-1185">Reference proteome</keyword>
<feature type="domain" description="Fe2OG dioxygenase" evidence="15">
    <location>
        <begin position="463"/>
        <end position="573"/>
    </location>
</feature>
<evidence type="ECO:0000313" key="17">
    <source>
        <dbReference type="Proteomes" id="UP000789390"/>
    </source>
</evidence>
<evidence type="ECO:0000256" key="3">
    <source>
        <dbReference type="ARBA" id="ARBA00004319"/>
    </source>
</evidence>
<evidence type="ECO:0000256" key="4">
    <source>
        <dbReference type="ARBA" id="ARBA00006511"/>
    </source>
</evidence>
<feature type="region of interest" description="Disordered" evidence="13">
    <location>
        <begin position="410"/>
        <end position="438"/>
    </location>
</feature>
<evidence type="ECO:0000256" key="13">
    <source>
        <dbReference type="SAM" id="MobiDB-lite"/>
    </source>
</evidence>
<dbReference type="InterPro" id="IPR045054">
    <property type="entry name" value="P4HA-like"/>
</dbReference>
<comment type="subcellular location">
    <subcellularLocation>
        <location evidence="3">Endoplasmic reticulum lumen</location>
    </subcellularLocation>
</comment>
<dbReference type="OrthoDB" id="420380at2759"/>
<dbReference type="Gene3D" id="2.60.120.620">
    <property type="entry name" value="q2cbj1_9rhob like domain"/>
    <property type="match status" value="1"/>
</dbReference>
<gene>
    <name evidence="16" type="ORF">DGAL_LOCUS6322</name>
</gene>
<feature type="chain" id="PRO_5035292593" description="procollagen-proline 4-dioxygenase" evidence="14">
    <location>
        <begin position="22"/>
        <end position="573"/>
    </location>
</feature>
<dbReference type="Proteomes" id="UP000789390">
    <property type="component" value="Unassembled WGS sequence"/>
</dbReference>
<keyword evidence="6" id="KW-0479">Metal-binding</keyword>
<keyword evidence="8" id="KW-0847">Vitamin C</keyword>
<dbReference type="InterPro" id="IPR011990">
    <property type="entry name" value="TPR-like_helical_dom_sf"/>
</dbReference>
<dbReference type="Gene3D" id="1.25.40.10">
    <property type="entry name" value="Tetratricopeptide repeat domain"/>
    <property type="match status" value="1"/>
</dbReference>
<dbReference type="EMBL" id="CAKKLH010000113">
    <property type="protein sequence ID" value="CAH0103738.1"/>
    <property type="molecule type" value="Genomic_DNA"/>
</dbReference>
<evidence type="ECO:0000256" key="12">
    <source>
        <dbReference type="ARBA" id="ARBA00023180"/>
    </source>
</evidence>
<dbReference type="GO" id="GO:0005506">
    <property type="term" value="F:iron ion binding"/>
    <property type="evidence" value="ECO:0007669"/>
    <property type="project" value="InterPro"/>
</dbReference>
<dbReference type="AlphaFoldDB" id="A0A8J2RJJ4"/>
<dbReference type="Gene3D" id="6.10.140.1460">
    <property type="match status" value="1"/>
</dbReference>
<sequence>MNCIFVSRLLILLLIGGMAFASDTYSSVAELEQLYFKEQQVGQRLESLLDLIMKQTTAIDQYVKLTFVYLTELREIRSAKLDSIGVISNPINAFHMMRRLTIVWQEVKTTLETHVSVTDIVQDVLNITKNFPNDEDLSGAAFSLVQLQGAYRLNVSQLASGTVQISDSISFPSVKGLNARDCLFIGKHAFNNFTIRPLIGFLLLRKLRVPKTINQQAIVKLIHFCLLQFEWYHDDVLEKKGPIGDKWRTNLEPFERRAKSLRKARRSLEQQQQIQRMRDITHNPLDTGYRLATNKSTEWEELEVFFRLCREEKSLVCTSQYLSTQPALIHDQLICTVEVERIFPFLLKPTGLKSRLKCRQISHTHSFFILRPLKLEEHSLVPYIAVFHDFMSDAETEIFKSLAVERLERSAHGSKRSGQGGVTSDKRTSKQSWVEDGSHHVVDKISKRISDSVGLNSQPSNVGSEHYQVANYGIGGRYTPHTDYGVLSKSRGETSEFDLFRGDRILTFMTYLDDVEAGGATVFTHVGVAIKPKKGMSVFWWNLMSDSTGDTLTRHGGCPVLHGSKWSKSLHNS</sequence>
<feature type="signal peptide" evidence="14">
    <location>
        <begin position="1"/>
        <end position="21"/>
    </location>
</feature>
<dbReference type="PANTHER" id="PTHR10869">
    <property type="entry name" value="PROLYL 4-HYDROXYLASE ALPHA SUBUNIT"/>
    <property type="match status" value="1"/>
</dbReference>
<organism evidence="16 17">
    <name type="scientific">Daphnia galeata</name>
    <dbReference type="NCBI Taxonomy" id="27404"/>
    <lineage>
        <taxon>Eukaryota</taxon>
        <taxon>Metazoa</taxon>
        <taxon>Ecdysozoa</taxon>
        <taxon>Arthropoda</taxon>
        <taxon>Crustacea</taxon>
        <taxon>Branchiopoda</taxon>
        <taxon>Diplostraca</taxon>
        <taxon>Cladocera</taxon>
        <taxon>Anomopoda</taxon>
        <taxon>Daphniidae</taxon>
        <taxon>Daphnia</taxon>
    </lineage>
</organism>
<dbReference type="GO" id="GO:0004656">
    <property type="term" value="F:procollagen-proline 4-dioxygenase activity"/>
    <property type="evidence" value="ECO:0007669"/>
    <property type="project" value="UniProtKB-EC"/>
</dbReference>
<reference evidence="16" key="1">
    <citation type="submission" date="2021-11" db="EMBL/GenBank/DDBJ databases">
        <authorList>
            <person name="Schell T."/>
        </authorList>
    </citation>
    <scope>NUCLEOTIDE SEQUENCE</scope>
    <source>
        <strain evidence="16">M5</strain>
    </source>
</reference>
<evidence type="ECO:0000256" key="14">
    <source>
        <dbReference type="SAM" id="SignalP"/>
    </source>
</evidence>
<keyword evidence="7" id="KW-0256">Endoplasmic reticulum</keyword>
<dbReference type="SMART" id="SM00702">
    <property type="entry name" value="P4Hc"/>
    <property type="match status" value="1"/>
</dbReference>
<evidence type="ECO:0000313" key="16">
    <source>
        <dbReference type="EMBL" id="CAH0103738.1"/>
    </source>
</evidence>
<comment type="function">
    <text evidence="2">Catalyzes the post-translational formation of 4-hydroxyproline in -Xaa-Pro-Gly- sequences in collagens and other proteins.</text>
</comment>
<dbReference type="GO" id="GO:0005788">
    <property type="term" value="C:endoplasmic reticulum lumen"/>
    <property type="evidence" value="ECO:0007669"/>
    <property type="project" value="UniProtKB-SubCell"/>
</dbReference>
<proteinExistence type="inferred from homology"/>
<keyword evidence="11" id="KW-0408">Iron</keyword>
<dbReference type="PANTHER" id="PTHR10869:SF244">
    <property type="entry name" value="PROLYL 4-HYDROXYLASE SUBUNIT ALPHA-2"/>
    <property type="match status" value="1"/>
</dbReference>
<keyword evidence="9" id="KW-0223">Dioxygenase</keyword>
<dbReference type="InterPro" id="IPR013547">
    <property type="entry name" value="P4H_N"/>
</dbReference>
<comment type="similarity">
    <text evidence="4">Belongs to the P4HA family.</text>
</comment>
<evidence type="ECO:0000256" key="1">
    <source>
        <dbReference type="ARBA" id="ARBA00001961"/>
    </source>
</evidence>
<accession>A0A8J2RJJ4</accession>
<keyword evidence="12" id="KW-0325">Glycoprotein</keyword>
<evidence type="ECO:0000256" key="7">
    <source>
        <dbReference type="ARBA" id="ARBA00022824"/>
    </source>
</evidence>
<dbReference type="GO" id="GO:0031418">
    <property type="term" value="F:L-ascorbic acid binding"/>
    <property type="evidence" value="ECO:0007669"/>
    <property type="project" value="UniProtKB-KW"/>
</dbReference>
<evidence type="ECO:0000256" key="6">
    <source>
        <dbReference type="ARBA" id="ARBA00022723"/>
    </source>
</evidence>
<evidence type="ECO:0000256" key="5">
    <source>
        <dbReference type="ARBA" id="ARBA00012269"/>
    </source>
</evidence>
<name>A0A8J2RJJ4_9CRUS</name>
<evidence type="ECO:0000256" key="10">
    <source>
        <dbReference type="ARBA" id="ARBA00023002"/>
    </source>
</evidence>
<dbReference type="Pfam" id="PF08336">
    <property type="entry name" value="P4Ha_N"/>
    <property type="match status" value="1"/>
</dbReference>
<dbReference type="FunFam" id="2.60.120.620:FF:000011">
    <property type="entry name" value="Prolyl alpha subunit"/>
    <property type="match status" value="1"/>
</dbReference>
<comment type="cofactor">
    <cofactor evidence="1">
        <name>L-ascorbate</name>
        <dbReference type="ChEBI" id="CHEBI:38290"/>
    </cofactor>
</comment>
<protein>
    <recommendedName>
        <fullName evidence="5">procollagen-proline 4-dioxygenase</fullName>
        <ecNumber evidence="5">1.14.11.2</ecNumber>
    </recommendedName>
</protein>